<keyword evidence="3" id="KW-1185">Reference proteome</keyword>
<accession>A0A9X3CH12</accession>
<dbReference type="RefSeq" id="WP_252033827.1">
    <property type="nucleotide sequence ID" value="NZ_JAKRRX010000134.1"/>
</dbReference>
<name>A0A9X3CH12_9VIBR</name>
<proteinExistence type="predicted"/>
<dbReference type="PANTHER" id="PTHR13887">
    <property type="entry name" value="GLUTATHIONE S-TRANSFERASE KAPPA"/>
    <property type="match status" value="1"/>
</dbReference>
<feature type="domain" description="DSBA-like thioredoxin" evidence="1">
    <location>
        <begin position="6"/>
        <end position="206"/>
    </location>
</feature>
<dbReference type="CDD" id="cd03024">
    <property type="entry name" value="DsbA_FrnE"/>
    <property type="match status" value="1"/>
</dbReference>
<comment type="caution">
    <text evidence="2">The sequence shown here is derived from an EMBL/GenBank/DDBJ whole genome shotgun (WGS) entry which is preliminary data.</text>
</comment>
<dbReference type="GO" id="GO:0016491">
    <property type="term" value="F:oxidoreductase activity"/>
    <property type="evidence" value="ECO:0007669"/>
    <property type="project" value="InterPro"/>
</dbReference>
<evidence type="ECO:0000259" key="1">
    <source>
        <dbReference type="Pfam" id="PF01323"/>
    </source>
</evidence>
<organism evidence="2 3">
    <name type="scientific">Vibrio paucivorans</name>
    <dbReference type="NCBI Taxonomy" id="2829489"/>
    <lineage>
        <taxon>Bacteria</taxon>
        <taxon>Pseudomonadati</taxon>
        <taxon>Pseudomonadota</taxon>
        <taxon>Gammaproteobacteria</taxon>
        <taxon>Vibrionales</taxon>
        <taxon>Vibrionaceae</taxon>
        <taxon>Vibrio</taxon>
    </lineage>
</organism>
<dbReference type="SUPFAM" id="SSF52833">
    <property type="entry name" value="Thioredoxin-like"/>
    <property type="match status" value="1"/>
</dbReference>
<evidence type="ECO:0000313" key="2">
    <source>
        <dbReference type="EMBL" id="MCW8335693.1"/>
    </source>
</evidence>
<dbReference type="Pfam" id="PF01323">
    <property type="entry name" value="DSBA"/>
    <property type="match status" value="1"/>
</dbReference>
<dbReference type="Proteomes" id="UP001155586">
    <property type="component" value="Unassembled WGS sequence"/>
</dbReference>
<reference evidence="2" key="1">
    <citation type="submission" date="2022-02" db="EMBL/GenBank/DDBJ databases">
        <title>Vibrio sp. nov., a new bacterium isolated from Bohai sea, China.</title>
        <authorList>
            <person name="Yuan Y."/>
        </authorList>
    </citation>
    <scope>NUCLEOTIDE SEQUENCE</scope>
    <source>
        <strain evidence="2">DBSS07</strain>
    </source>
</reference>
<dbReference type="EMBL" id="JAKRRX010000134">
    <property type="protein sequence ID" value="MCW8335693.1"/>
    <property type="molecule type" value="Genomic_DNA"/>
</dbReference>
<dbReference type="InterPro" id="IPR001853">
    <property type="entry name" value="DSBA-like_thioredoxin_dom"/>
</dbReference>
<dbReference type="InterPro" id="IPR036249">
    <property type="entry name" value="Thioredoxin-like_sf"/>
</dbReference>
<gene>
    <name evidence="2" type="ORF">MD483_17935</name>
</gene>
<dbReference type="Gene3D" id="3.40.30.10">
    <property type="entry name" value="Glutaredoxin"/>
    <property type="match status" value="1"/>
</dbReference>
<protein>
    <submittedName>
        <fullName evidence="2">DsbA family oxidoreductase</fullName>
    </submittedName>
</protein>
<dbReference type="PANTHER" id="PTHR13887:SF41">
    <property type="entry name" value="THIOREDOXIN SUPERFAMILY PROTEIN"/>
    <property type="match status" value="1"/>
</dbReference>
<sequence>MSTLRIDIVSDVVCPWCIIGYKRLEVALEQLSDLVVADIHWHPFELNPAMPIEGQNLKEHLAAKYGTSDEASASARETLTQLGADLGFQFDFYDEMRIYNTRKAHQLLMWAQSDAKQQALELALFKAYFSKRMDISQPSVLIEIATSIGLDADLAQKVIDDPSWAETVASTEQQWIEAGINAVPAIILNQKHLIAGAQSSQILVDVITEVVTKELAD</sequence>
<evidence type="ECO:0000313" key="3">
    <source>
        <dbReference type="Proteomes" id="UP001155586"/>
    </source>
</evidence>
<dbReference type="AlphaFoldDB" id="A0A9X3CH12"/>